<dbReference type="eggNOG" id="ENOG5032RV5">
    <property type="taxonomic scope" value="Bacteria"/>
</dbReference>
<accession>A0A085ZFQ5</accession>
<feature type="domain" description="Restriction endonuclease type IV Mrr" evidence="1">
    <location>
        <begin position="5"/>
        <end position="125"/>
    </location>
</feature>
<evidence type="ECO:0000313" key="3">
    <source>
        <dbReference type="Proteomes" id="UP000028715"/>
    </source>
</evidence>
<reference evidence="2 3" key="1">
    <citation type="submission" date="2014-07" db="EMBL/GenBank/DDBJ databases">
        <title>Genome of Flavobacterium reichenbachii LMG 25512.</title>
        <authorList>
            <person name="Stropko S.J."/>
            <person name="Pipes S.E."/>
            <person name="Newman J.D."/>
        </authorList>
    </citation>
    <scope>NUCLEOTIDE SEQUENCE [LARGE SCALE GENOMIC DNA]</scope>
    <source>
        <strain evidence="2 3">LMG 25512</strain>
    </source>
</reference>
<dbReference type="Proteomes" id="UP000028715">
    <property type="component" value="Unassembled WGS sequence"/>
</dbReference>
<dbReference type="Gene3D" id="3.40.1350.10">
    <property type="match status" value="1"/>
</dbReference>
<dbReference type="GO" id="GO:0009307">
    <property type="term" value="P:DNA restriction-modification system"/>
    <property type="evidence" value="ECO:0007669"/>
    <property type="project" value="InterPro"/>
</dbReference>
<evidence type="ECO:0000259" key="1">
    <source>
        <dbReference type="Pfam" id="PF04471"/>
    </source>
</evidence>
<dbReference type="SUPFAM" id="SSF52980">
    <property type="entry name" value="Restriction endonuclease-like"/>
    <property type="match status" value="1"/>
</dbReference>
<dbReference type="InterPro" id="IPR007560">
    <property type="entry name" value="Restrct_endonuc_IV_Mrr"/>
</dbReference>
<comment type="caution">
    <text evidence="2">The sequence shown here is derived from an EMBL/GenBank/DDBJ whole genome shotgun (WGS) entry which is preliminary data.</text>
</comment>
<dbReference type="InterPro" id="IPR011335">
    <property type="entry name" value="Restrct_endonuc-II-like"/>
</dbReference>
<gene>
    <name evidence="2" type="ORF">IW19_20435</name>
</gene>
<proteinExistence type="predicted"/>
<dbReference type="RefSeq" id="WP_035688676.1">
    <property type="nucleotide sequence ID" value="NZ_JPRL01000002.1"/>
</dbReference>
<dbReference type="GO" id="GO:0004519">
    <property type="term" value="F:endonuclease activity"/>
    <property type="evidence" value="ECO:0007669"/>
    <property type="project" value="InterPro"/>
</dbReference>
<dbReference type="GO" id="GO:0003677">
    <property type="term" value="F:DNA binding"/>
    <property type="evidence" value="ECO:0007669"/>
    <property type="project" value="InterPro"/>
</dbReference>
<keyword evidence="3" id="KW-1185">Reference proteome</keyword>
<dbReference type="InterPro" id="IPR011856">
    <property type="entry name" value="tRNA_endonuc-like_dom_sf"/>
</dbReference>
<dbReference type="OrthoDB" id="744987at2"/>
<dbReference type="AlphaFoldDB" id="A0A085ZFQ5"/>
<dbReference type="EMBL" id="JPRL01000002">
    <property type="protein sequence ID" value="KFF03269.1"/>
    <property type="molecule type" value="Genomic_DNA"/>
</dbReference>
<sequence>MYDANNLDWKTYESITKYIYEALGREGGVKIKGHGSNCRVAGKSGVSHQIDVLTSHSDGIHTYDTAIECKYWKEKVNKDIVMKVSEIIEDANITKGVIVSKGGFTQDGIAFAKYRNIGLVELREINDEDLERHSKEISMGHFGFNLTILITSPVILSAEIGNNRMIEFEHELDFYDYSIILNDGQQTPLTLYADDFRRAVGKSPKDKLITKCYKISTSVLMNRITNVSINLDEITFTGRLTEIDASRKIEVKLVDKVWLIMKSIFDQRIFTFSHTGIINEHKK</sequence>
<dbReference type="Pfam" id="PF04471">
    <property type="entry name" value="Mrr_cat"/>
    <property type="match status" value="1"/>
</dbReference>
<evidence type="ECO:0000313" key="2">
    <source>
        <dbReference type="EMBL" id="KFF03269.1"/>
    </source>
</evidence>
<name>A0A085ZFQ5_9FLAO</name>
<organism evidence="2 3">
    <name type="scientific">Flavobacterium reichenbachii</name>
    <dbReference type="NCBI Taxonomy" id="362418"/>
    <lineage>
        <taxon>Bacteria</taxon>
        <taxon>Pseudomonadati</taxon>
        <taxon>Bacteroidota</taxon>
        <taxon>Flavobacteriia</taxon>
        <taxon>Flavobacteriales</taxon>
        <taxon>Flavobacteriaceae</taxon>
        <taxon>Flavobacterium</taxon>
    </lineage>
</organism>
<protein>
    <recommendedName>
        <fullName evidence="1">Restriction endonuclease type IV Mrr domain-containing protein</fullName>
    </recommendedName>
</protein>